<sequence length="158" mass="17708">MANVNVLSVFRDSDTAKEVFLQANGKAYATDGGPGRHVFLHWDNSLPVTKGMFVSQIVQLIGIPGRWTWESVAHMQDRADLAQHTQFSLGTFSRAQRDRILALAEGIAYDPESVVNTCRVWMRELLEAMVKEGLLAQEKMDEIDGAVPLLRRRPEVEA</sequence>
<dbReference type="Proteomes" id="UP000814033">
    <property type="component" value="Unassembled WGS sequence"/>
</dbReference>
<name>A0ACB8S3C4_9AGAM</name>
<keyword evidence="2" id="KW-1185">Reference proteome</keyword>
<protein>
    <submittedName>
        <fullName evidence="1">Uncharacterized protein</fullName>
    </submittedName>
</protein>
<evidence type="ECO:0000313" key="2">
    <source>
        <dbReference type="Proteomes" id="UP000814033"/>
    </source>
</evidence>
<dbReference type="EMBL" id="MU275861">
    <property type="protein sequence ID" value="KAI0050515.1"/>
    <property type="molecule type" value="Genomic_DNA"/>
</dbReference>
<accession>A0ACB8S3C4</accession>
<organism evidence="1 2">
    <name type="scientific">Auriscalpium vulgare</name>
    <dbReference type="NCBI Taxonomy" id="40419"/>
    <lineage>
        <taxon>Eukaryota</taxon>
        <taxon>Fungi</taxon>
        <taxon>Dikarya</taxon>
        <taxon>Basidiomycota</taxon>
        <taxon>Agaricomycotina</taxon>
        <taxon>Agaricomycetes</taxon>
        <taxon>Russulales</taxon>
        <taxon>Auriscalpiaceae</taxon>
        <taxon>Auriscalpium</taxon>
    </lineage>
</organism>
<evidence type="ECO:0000313" key="1">
    <source>
        <dbReference type="EMBL" id="KAI0050515.1"/>
    </source>
</evidence>
<reference evidence="1" key="1">
    <citation type="submission" date="2021-02" db="EMBL/GenBank/DDBJ databases">
        <authorList>
            <consortium name="DOE Joint Genome Institute"/>
            <person name="Ahrendt S."/>
            <person name="Looney B.P."/>
            <person name="Miyauchi S."/>
            <person name="Morin E."/>
            <person name="Drula E."/>
            <person name="Courty P.E."/>
            <person name="Chicoki N."/>
            <person name="Fauchery L."/>
            <person name="Kohler A."/>
            <person name="Kuo A."/>
            <person name="Labutti K."/>
            <person name="Pangilinan J."/>
            <person name="Lipzen A."/>
            <person name="Riley R."/>
            <person name="Andreopoulos W."/>
            <person name="He G."/>
            <person name="Johnson J."/>
            <person name="Barry K.W."/>
            <person name="Grigoriev I.V."/>
            <person name="Nagy L."/>
            <person name="Hibbett D."/>
            <person name="Henrissat B."/>
            <person name="Matheny P.B."/>
            <person name="Labbe J."/>
            <person name="Martin F."/>
        </authorList>
    </citation>
    <scope>NUCLEOTIDE SEQUENCE</scope>
    <source>
        <strain evidence="1">FP105234-sp</strain>
    </source>
</reference>
<comment type="caution">
    <text evidence="1">The sequence shown here is derived from an EMBL/GenBank/DDBJ whole genome shotgun (WGS) entry which is preliminary data.</text>
</comment>
<proteinExistence type="predicted"/>
<gene>
    <name evidence="1" type="ORF">FA95DRAFT_604502</name>
</gene>
<reference evidence="1" key="2">
    <citation type="journal article" date="2022" name="New Phytol.">
        <title>Evolutionary transition to the ectomycorrhizal habit in the genomes of a hyperdiverse lineage of mushroom-forming fungi.</title>
        <authorList>
            <person name="Looney B."/>
            <person name="Miyauchi S."/>
            <person name="Morin E."/>
            <person name="Drula E."/>
            <person name="Courty P.E."/>
            <person name="Kohler A."/>
            <person name="Kuo A."/>
            <person name="LaButti K."/>
            <person name="Pangilinan J."/>
            <person name="Lipzen A."/>
            <person name="Riley R."/>
            <person name="Andreopoulos W."/>
            <person name="He G."/>
            <person name="Johnson J."/>
            <person name="Nolan M."/>
            <person name="Tritt A."/>
            <person name="Barry K.W."/>
            <person name="Grigoriev I.V."/>
            <person name="Nagy L.G."/>
            <person name="Hibbett D."/>
            <person name="Henrissat B."/>
            <person name="Matheny P.B."/>
            <person name="Labbe J."/>
            <person name="Martin F.M."/>
        </authorList>
    </citation>
    <scope>NUCLEOTIDE SEQUENCE</scope>
    <source>
        <strain evidence="1">FP105234-sp</strain>
    </source>
</reference>